<dbReference type="GO" id="GO:0020037">
    <property type="term" value="F:heme binding"/>
    <property type="evidence" value="ECO:0007669"/>
    <property type="project" value="InterPro"/>
</dbReference>
<dbReference type="InterPro" id="IPR001128">
    <property type="entry name" value="Cyt_P450"/>
</dbReference>
<keyword evidence="9" id="KW-1185">Reference proteome</keyword>
<comment type="caution">
    <text evidence="8">The sequence shown here is derived from an EMBL/GenBank/DDBJ whole genome shotgun (WGS) entry which is preliminary data.</text>
</comment>
<keyword evidence="6 7" id="KW-0503">Monooxygenase</keyword>
<keyword evidence="2 7" id="KW-0349">Heme</keyword>
<evidence type="ECO:0000313" key="9">
    <source>
        <dbReference type="Proteomes" id="UP000305921"/>
    </source>
</evidence>
<keyword evidence="4 7" id="KW-0560">Oxidoreductase</keyword>
<evidence type="ECO:0000256" key="5">
    <source>
        <dbReference type="ARBA" id="ARBA00023004"/>
    </source>
</evidence>
<keyword evidence="5 7" id="KW-0408">Iron</keyword>
<dbReference type="AlphaFoldDB" id="A0A5R9DWQ0"/>
<dbReference type="InterPro" id="IPR036396">
    <property type="entry name" value="Cyt_P450_sf"/>
</dbReference>
<dbReference type="SUPFAM" id="SSF48264">
    <property type="entry name" value="Cytochrome P450"/>
    <property type="match status" value="1"/>
</dbReference>
<evidence type="ECO:0000256" key="7">
    <source>
        <dbReference type="RuleBase" id="RU000461"/>
    </source>
</evidence>
<dbReference type="InterPro" id="IPR017972">
    <property type="entry name" value="Cyt_P450_CS"/>
</dbReference>
<gene>
    <name evidence="8" type="ORF">FEF34_01290</name>
</gene>
<dbReference type="CDD" id="cd11029">
    <property type="entry name" value="CYP107-like"/>
    <property type="match status" value="1"/>
</dbReference>
<evidence type="ECO:0000313" key="8">
    <source>
        <dbReference type="EMBL" id="TLQ42071.1"/>
    </source>
</evidence>
<dbReference type="GO" id="GO:0004497">
    <property type="term" value="F:monooxygenase activity"/>
    <property type="evidence" value="ECO:0007669"/>
    <property type="project" value="UniProtKB-KW"/>
</dbReference>
<dbReference type="Pfam" id="PF00067">
    <property type="entry name" value="p450"/>
    <property type="match status" value="1"/>
</dbReference>
<dbReference type="Proteomes" id="UP000305921">
    <property type="component" value="Unassembled WGS sequence"/>
</dbReference>
<comment type="similarity">
    <text evidence="1 7">Belongs to the cytochrome P450 family.</text>
</comment>
<dbReference type="GO" id="GO:0005506">
    <property type="term" value="F:iron ion binding"/>
    <property type="evidence" value="ECO:0007669"/>
    <property type="project" value="InterPro"/>
</dbReference>
<dbReference type="PANTHER" id="PTHR46696:SF1">
    <property type="entry name" value="CYTOCHROME P450 YJIB-RELATED"/>
    <property type="match status" value="1"/>
</dbReference>
<dbReference type="EMBL" id="VAWE01000001">
    <property type="protein sequence ID" value="TLQ42071.1"/>
    <property type="molecule type" value="Genomic_DNA"/>
</dbReference>
<reference evidence="8 9" key="1">
    <citation type="submission" date="2019-05" db="EMBL/GenBank/DDBJ databases">
        <title>Streptomyces marianii sp. nov., a novel marine actinomycete from southern coast of India.</title>
        <authorList>
            <person name="Iniyan A.M."/>
            <person name="Wink J."/>
            <person name="Ramprasad E."/>
            <person name="Ramana C.V."/>
            <person name="Bunk B."/>
            <person name="Sproer C."/>
            <person name="Joseph F.-J.R.S."/>
            <person name="Vincent S.G.P."/>
        </authorList>
    </citation>
    <scope>NUCLEOTIDE SEQUENCE [LARGE SCALE GENOMIC DNA]</scope>
    <source>
        <strain evidence="8 9">ICN19</strain>
    </source>
</reference>
<evidence type="ECO:0000256" key="4">
    <source>
        <dbReference type="ARBA" id="ARBA00023002"/>
    </source>
</evidence>
<organism evidence="8 9">
    <name type="scientific">Streptomyces marianii</name>
    <dbReference type="NCBI Taxonomy" id="1817406"/>
    <lineage>
        <taxon>Bacteria</taxon>
        <taxon>Bacillati</taxon>
        <taxon>Actinomycetota</taxon>
        <taxon>Actinomycetes</taxon>
        <taxon>Kitasatosporales</taxon>
        <taxon>Streptomycetaceae</taxon>
        <taxon>Streptomyces</taxon>
    </lineage>
</organism>
<evidence type="ECO:0000256" key="3">
    <source>
        <dbReference type="ARBA" id="ARBA00022723"/>
    </source>
</evidence>
<dbReference type="Gene3D" id="1.10.630.10">
    <property type="entry name" value="Cytochrome P450"/>
    <property type="match status" value="1"/>
</dbReference>
<evidence type="ECO:0000256" key="2">
    <source>
        <dbReference type="ARBA" id="ARBA00022617"/>
    </source>
</evidence>
<keyword evidence="3 7" id="KW-0479">Metal-binding</keyword>
<dbReference type="PROSITE" id="PS00086">
    <property type="entry name" value="CYTOCHROME_P450"/>
    <property type="match status" value="1"/>
</dbReference>
<proteinExistence type="inferred from homology"/>
<dbReference type="RefSeq" id="WP_138051481.1">
    <property type="nucleotide sequence ID" value="NZ_VAWE01000001.1"/>
</dbReference>
<dbReference type="FunFam" id="1.10.630.10:FF:000018">
    <property type="entry name" value="Cytochrome P450 monooxygenase"/>
    <property type="match status" value="1"/>
</dbReference>
<evidence type="ECO:0000256" key="1">
    <source>
        <dbReference type="ARBA" id="ARBA00010617"/>
    </source>
</evidence>
<protein>
    <submittedName>
        <fullName evidence="8">Cytochrome P450</fullName>
    </submittedName>
</protein>
<evidence type="ECO:0000256" key="6">
    <source>
        <dbReference type="ARBA" id="ARBA00023033"/>
    </source>
</evidence>
<name>A0A5R9DWQ0_9ACTN</name>
<dbReference type="InterPro" id="IPR002397">
    <property type="entry name" value="Cyt_P450_B"/>
</dbReference>
<dbReference type="PANTHER" id="PTHR46696">
    <property type="entry name" value="P450, PUTATIVE (EUROFUNG)-RELATED"/>
    <property type="match status" value="1"/>
</dbReference>
<dbReference type="PRINTS" id="PR00359">
    <property type="entry name" value="BP450"/>
</dbReference>
<sequence length="402" mass="43875">MPAEAVPRPPSDLLASRMRDPYPYFAWLRRHAPAYVERRPGRPAVWQVSRYQDVRSLLADPRLSKHPGRVPGYVPGPAGLNRHLVHSDPPAHTRLRTLVSTAFLPRRIALLEPFIAGVAHRLLDRVEHQAHVDLIADFAAPLTFRLICAILGVPEHLDAASTRNTLMATIAPRTSADPERAERDLHALLDVLIAGKRSGDEPGGVDLLGALVRAGDESGVMNEEELRSTAYLLLLVGHDTTMNLIGNGMLALLCHRAEAERLAARGAASALLTTAVEELLRYDSPVRDATFRCAAEPISLHGRTIRKGDIVSLLIGSANRDGQRFTDPDRLDLGRTPNNHLAFGYGPHFCVGAALARLEGAVAFPLLLERLGGAQLAKPAGELPWRPARVMRGLEALPLVRR</sequence>
<accession>A0A5R9DWQ0</accession>
<dbReference type="OrthoDB" id="4133219at2"/>
<dbReference type="GO" id="GO:0016705">
    <property type="term" value="F:oxidoreductase activity, acting on paired donors, with incorporation or reduction of molecular oxygen"/>
    <property type="evidence" value="ECO:0007669"/>
    <property type="project" value="InterPro"/>
</dbReference>